<dbReference type="PANTHER" id="PTHR30015">
    <property type="entry name" value="MRR RESTRICTION SYSTEM PROTEIN"/>
    <property type="match status" value="1"/>
</dbReference>
<accession>F6G4R8</accession>
<dbReference type="EMBL" id="CP002819">
    <property type="protein sequence ID" value="AEG67327.1"/>
    <property type="molecule type" value="Genomic_DNA"/>
</dbReference>
<sequence>MSGVSRFYQIGVDPVSRTAATLPMLQPARRKTRHSGPIDHRGITAMAKRKDDNVLQGPFELARVLPWGLSLALAVTAYGVLHSYAVASAFTQAAPGQLGDIATDEWFKTLASAGQYLVPLGLLAGAAAAHFVQRKREQQARSAAQRKQGDALRQMSWPELERLLGQVFRTHCYTVTETGAGADSGVDLQLHKNGELYLVQCKQWQAYKVSIDTVRELHGLMTAQRAAGGFVVTAGVFTADARAFAKGKHIALVDGAALTTLIRQAQAAALARKTMPGMRPRPSTERPHCPRCGNVMVRRTVKQGAKMGCHFWGCVTYPECRGTRGL</sequence>
<dbReference type="InterPro" id="IPR007560">
    <property type="entry name" value="Restrct_endonuc_IV_Mrr"/>
</dbReference>
<dbReference type="InterPro" id="IPR052906">
    <property type="entry name" value="Type_IV_Methyl-Rstrct_Enzyme"/>
</dbReference>
<dbReference type="GO" id="GO:0009307">
    <property type="term" value="P:DNA restriction-modification system"/>
    <property type="evidence" value="ECO:0007669"/>
    <property type="project" value="InterPro"/>
</dbReference>
<organism evidence="2 3">
    <name type="scientific">Ralstonia solanacearum (strain Po82)</name>
    <dbReference type="NCBI Taxonomy" id="1031711"/>
    <lineage>
        <taxon>Bacteria</taxon>
        <taxon>Pseudomonadati</taxon>
        <taxon>Pseudomonadota</taxon>
        <taxon>Betaproteobacteria</taxon>
        <taxon>Burkholderiales</taxon>
        <taxon>Burkholderiaceae</taxon>
        <taxon>Ralstonia</taxon>
        <taxon>Ralstonia solanacearum species complex</taxon>
    </lineage>
</organism>
<dbReference type="SUPFAM" id="SSF57783">
    <property type="entry name" value="Zinc beta-ribbon"/>
    <property type="match status" value="1"/>
</dbReference>
<reference evidence="2 3" key="1">
    <citation type="journal article" date="2011" name="J. Bacteriol.">
        <title>Complete genome sequence of the plant pathogen Ralstonia solanacearum strain Po82.</title>
        <authorList>
            <person name="Xu J."/>
            <person name="Zheng H.J."/>
            <person name="Liu L."/>
            <person name="Pan Z.C."/>
            <person name="Prior P."/>
            <person name="Tang B."/>
            <person name="Xu J.S."/>
            <person name="Zhang H."/>
            <person name="Tian Q."/>
            <person name="Zhang L.Q."/>
            <person name="Feng J."/>
        </authorList>
    </citation>
    <scope>NUCLEOTIDE SEQUENCE [LARGE SCALE GENOMIC DNA]</scope>
    <source>
        <strain evidence="2 3">Po82</strain>
    </source>
</reference>
<dbReference type="InterPro" id="IPR011856">
    <property type="entry name" value="tRNA_endonuc-like_dom_sf"/>
</dbReference>
<evidence type="ECO:0000259" key="1">
    <source>
        <dbReference type="Pfam" id="PF04471"/>
    </source>
</evidence>
<keyword evidence="2" id="KW-0378">Hydrolase</keyword>
<dbReference type="eggNOG" id="COG0551">
    <property type="taxonomic scope" value="Bacteria"/>
</dbReference>
<dbReference type="PANTHER" id="PTHR30015:SF7">
    <property type="entry name" value="TYPE IV METHYL-DIRECTED RESTRICTION ENZYME ECOKMRR"/>
    <property type="match status" value="1"/>
</dbReference>
<dbReference type="PATRIC" id="fig|1031711.3.peg.21"/>
<keyword evidence="2" id="KW-0540">Nuclease</keyword>
<dbReference type="KEGG" id="rsn:RSPO_c00023"/>
<dbReference type="SUPFAM" id="SSF52980">
    <property type="entry name" value="Restriction endonuclease-like"/>
    <property type="match status" value="1"/>
</dbReference>
<dbReference type="eggNOG" id="COG1787">
    <property type="taxonomic scope" value="Bacteria"/>
</dbReference>
<feature type="domain" description="Restriction endonuclease type IV Mrr" evidence="1">
    <location>
        <begin position="152"/>
        <end position="262"/>
    </location>
</feature>
<dbReference type="GO" id="GO:0015666">
    <property type="term" value="F:restriction endodeoxyribonuclease activity"/>
    <property type="evidence" value="ECO:0007669"/>
    <property type="project" value="TreeGrafter"/>
</dbReference>
<dbReference type="Proteomes" id="UP000007953">
    <property type="component" value="Chromosome"/>
</dbReference>
<proteinExistence type="predicted"/>
<dbReference type="AlphaFoldDB" id="F6G4R8"/>
<dbReference type="Pfam" id="PF04471">
    <property type="entry name" value="Mrr_cat"/>
    <property type="match status" value="1"/>
</dbReference>
<protein>
    <submittedName>
        <fullName evidence="2">Putative endonuclease</fullName>
    </submittedName>
</protein>
<gene>
    <name evidence="2" type="primary">mrr</name>
    <name evidence="2" type="ordered locus">RSPO_c00023</name>
</gene>
<name>F6G4R8_RALS8</name>
<evidence type="ECO:0000313" key="3">
    <source>
        <dbReference type="Proteomes" id="UP000007953"/>
    </source>
</evidence>
<evidence type="ECO:0000313" key="2">
    <source>
        <dbReference type="EMBL" id="AEG67327.1"/>
    </source>
</evidence>
<dbReference type="InterPro" id="IPR011335">
    <property type="entry name" value="Restrct_endonuc-II-like"/>
</dbReference>
<keyword evidence="2" id="KW-0255">Endonuclease</keyword>
<dbReference type="Gene3D" id="3.40.1350.10">
    <property type="match status" value="1"/>
</dbReference>
<dbReference type="HOGENOM" id="CLU_050636_0_0_4"/>
<dbReference type="GO" id="GO:0003677">
    <property type="term" value="F:DNA binding"/>
    <property type="evidence" value="ECO:0007669"/>
    <property type="project" value="InterPro"/>
</dbReference>
<dbReference type="Gene3D" id="3.30.65.10">
    <property type="entry name" value="Bacterial Topoisomerase I, domain 1"/>
    <property type="match status" value="1"/>
</dbReference>